<comment type="caution">
    <text evidence="1">The sequence shown here is derived from an EMBL/GenBank/DDBJ whole genome shotgun (WGS) entry which is preliminary data.</text>
</comment>
<reference evidence="1" key="1">
    <citation type="submission" date="2020-11" db="EMBL/GenBank/DDBJ databases">
        <authorList>
            <consortium name="DOE Joint Genome Institute"/>
            <person name="Ahrendt S."/>
            <person name="Riley R."/>
            <person name="Andreopoulos W."/>
            <person name="LaButti K."/>
            <person name="Pangilinan J."/>
            <person name="Ruiz-duenas F.J."/>
            <person name="Barrasa J.M."/>
            <person name="Sanchez-Garcia M."/>
            <person name="Camarero S."/>
            <person name="Miyauchi S."/>
            <person name="Serrano A."/>
            <person name="Linde D."/>
            <person name="Babiker R."/>
            <person name="Drula E."/>
            <person name="Ayuso-Fernandez I."/>
            <person name="Pacheco R."/>
            <person name="Padilla G."/>
            <person name="Ferreira P."/>
            <person name="Barriuso J."/>
            <person name="Kellner H."/>
            <person name="Castanera R."/>
            <person name="Alfaro M."/>
            <person name="Ramirez L."/>
            <person name="Pisabarro A.G."/>
            <person name="Kuo A."/>
            <person name="Tritt A."/>
            <person name="Lipzen A."/>
            <person name="He G."/>
            <person name="Yan M."/>
            <person name="Ng V."/>
            <person name="Cullen D."/>
            <person name="Martin F."/>
            <person name="Rosso M.-N."/>
            <person name="Henrissat B."/>
            <person name="Hibbett D."/>
            <person name="Martinez A.T."/>
            <person name="Grigoriev I.V."/>
        </authorList>
    </citation>
    <scope>NUCLEOTIDE SEQUENCE</scope>
    <source>
        <strain evidence="1">AH 44721</strain>
    </source>
</reference>
<name>A0A9P5TNJ1_GYMJU</name>
<keyword evidence="2" id="KW-1185">Reference proteome</keyword>
<protein>
    <submittedName>
        <fullName evidence="1">Uncharacterized protein</fullName>
    </submittedName>
</protein>
<accession>A0A9P5TNJ1</accession>
<sequence length="77" mass="9127">MKLLIDDMVQDDATKQPNIDQCVSRLEEIVGSLSCWKLRSHSTDNIYGHVYRFFPHWYRRINIVRGIPPIPVLEMNR</sequence>
<evidence type="ECO:0000313" key="2">
    <source>
        <dbReference type="Proteomes" id="UP000724874"/>
    </source>
</evidence>
<dbReference type="Proteomes" id="UP000724874">
    <property type="component" value="Unassembled WGS sequence"/>
</dbReference>
<dbReference type="EMBL" id="JADNYJ010000044">
    <property type="protein sequence ID" value="KAF8901033.1"/>
    <property type="molecule type" value="Genomic_DNA"/>
</dbReference>
<organism evidence="1 2">
    <name type="scientific">Gymnopilus junonius</name>
    <name type="common">Spectacular rustgill mushroom</name>
    <name type="synonym">Gymnopilus spectabilis subsp. junonius</name>
    <dbReference type="NCBI Taxonomy" id="109634"/>
    <lineage>
        <taxon>Eukaryota</taxon>
        <taxon>Fungi</taxon>
        <taxon>Dikarya</taxon>
        <taxon>Basidiomycota</taxon>
        <taxon>Agaricomycotina</taxon>
        <taxon>Agaricomycetes</taxon>
        <taxon>Agaricomycetidae</taxon>
        <taxon>Agaricales</taxon>
        <taxon>Agaricineae</taxon>
        <taxon>Hymenogastraceae</taxon>
        <taxon>Gymnopilus</taxon>
    </lineage>
</organism>
<evidence type="ECO:0000313" key="1">
    <source>
        <dbReference type="EMBL" id="KAF8901033.1"/>
    </source>
</evidence>
<proteinExistence type="predicted"/>
<feature type="non-terminal residue" evidence="1">
    <location>
        <position position="77"/>
    </location>
</feature>
<gene>
    <name evidence="1" type="ORF">CPB84DRAFT_1778298</name>
</gene>
<dbReference type="AlphaFoldDB" id="A0A9P5TNJ1"/>
<dbReference type="OrthoDB" id="5987198at2759"/>